<keyword evidence="1" id="KW-1133">Transmembrane helix</keyword>
<feature type="transmembrane region" description="Helical" evidence="1">
    <location>
        <begin position="121"/>
        <end position="146"/>
    </location>
</feature>
<organism evidence="3 4">
    <name type="scientific">Candidatus Thermofonsia Clade 1 bacterium</name>
    <dbReference type="NCBI Taxonomy" id="2364210"/>
    <lineage>
        <taxon>Bacteria</taxon>
        <taxon>Bacillati</taxon>
        <taxon>Chloroflexota</taxon>
        <taxon>Candidatus Thermofontia</taxon>
        <taxon>Candidatus Thermofonsia Clade 1</taxon>
    </lineage>
</organism>
<gene>
    <name evidence="2" type="ORF">CUN49_11710</name>
    <name evidence="3" type="ORF">CUN50_03715</name>
</gene>
<dbReference type="Proteomes" id="UP000229681">
    <property type="component" value="Unassembled WGS sequence"/>
</dbReference>
<name>A0A2M8PYD6_9CHLR</name>
<reference evidence="4 5" key="1">
    <citation type="submission" date="2017-11" db="EMBL/GenBank/DDBJ databases">
        <title>Evolution of Phototrophy in the Chloroflexi Phylum Driven by Horizontal Gene Transfer.</title>
        <authorList>
            <person name="Ward L.M."/>
            <person name="Hemp J."/>
            <person name="Shih P.M."/>
            <person name="Mcglynn S.E."/>
            <person name="Fischer W."/>
        </authorList>
    </citation>
    <scope>NUCLEOTIDE SEQUENCE [LARGE SCALE GENOMIC DNA]</scope>
    <source>
        <strain evidence="3">CP1_1M</strain>
        <strain evidence="2">JP3_13</strain>
    </source>
</reference>
<feature type="transmembrane region" description="Helical" evidence="1">
    <location>
        <begin position="76"/>
        <end position="100"/>
    </location>
</feature>
<evidence type="ECO:0000313" key="2">
    <source>
        <dbReference type="EMBL" id="PJF35215.1"/>
    </source>
</evidence>
<evidence type="ECO:0000313" key="3">
    <source>
        <dbReference type="EMBL" id="PJF42553.1"/>
    </source>
</evidence>
<evidence type="ECO:0000256" key="1">
    <source>
        <dbReference type="SAM" id="Phobius"/>
    </source>
</evidence>
<dbReference type="EMBL" id="PGTM01000189">
    <property type="protein sequence ID" value="PJF35215.1"/>
    <property type="molecule type" value="Genomic_DNA"/>
</dbReference>
<protein>
    <submittedName>
        <fullName evidence="3">Uncharacterized protein</fullName>
    </submittedName>
</protein>
<feature type="transmembrane region" description="Helical" evidence="1">
    <location>
        <begin position="46"/>
        <end position="70"/>
    </location>
</feature>
<feature type="transmembrane region" description="Helical" evidence="1">
    <location>
        <begin position="200"/>
        <end position="218"/>
    </location>
</feature>
<evidence type="ECO:0000313" key="5">
    <source>
        <dbReference type="Proteomes" id="UP000229681"/>
    </source>
</evidence>
<accession>A0A2M8PCD8</accession>
<feature type="transmembrane region" description="Helical" evidence="1">
    <location>
        <begin position="158"/>
        <end position="180"/>
    </location>
</feature>
<feature type="transmembrane region" description="Helical" evidence="1">
    <location>
        <begin position="12"/>
        <end position="34"/>
    </location>
</feature>
<keyword evidence="1" id="KW-0472">Membrane</keyword>
<dbReference type="Proteomes" id="UP000228947">
    <property type="component" value="Unassembled WGS sequence"/>
</dbReference>
<sequence length="222" mass="23681">MDSLLQQFILGNAAILTNVCMLPLYPALIAFLAGNTGANGPSRATAWLGVLVLLGILSLMLGLGLLLYVIKSEFSAVLPFLLPIIYLIVILLGAAMFLGFNPFVRMARAQSPVLSNRYLSAYLYGVLLAPMTLPCAGPIIVSAFVLGAGSVSDLLTELMNVLFFGLGFGWPLVVLPLLAVPLQRRLTAWLARNHLLLGRFAGALLIAIGLFGFITVVLPELS</sequence>
<evidence type="ECO:0000313" key="4">
    <source>
        <dbReference type="Proteomes" id="UP000228947"/>
    </source>
</evidence>
<accession>A0A2M8PYD6</accession>
<dbReference type="EMBL" id="PGTL01000014">
    <property type="protein sequence ID" value="PJF42553.1"/>
    <property type="molecule type" value="Genomic_DNA"/>
</dbReference>
<keyword evidence="1" id="KW-0812">Transmembrane</keyword>
<dbReference type="AlphaFoldDB" id="A0A2M8PYD6"/>
<proteinExistence type="predicted"/>
<comment type="caution">
    <text evidence="3">The sequence shown here is derived from an EMBL/GenBank/DDBJ whole genome shotgun (WGS) entry which is preliminary data.</text>
</comment>